<reference evidence="4" key="3">
    <citation type="submission" date="2022-06" db="UniProtKB">
        <authorList>
            <consortium name="EnsemblMetazoa"/>
        </authorList>
    </citation>
    <scope>IDENTIFICATION</scope>
</reference>
<sequence>MKALFLLCTAVTILQVLDVSITGVSAATTPDGTDDLKTKKLRLTNREVKKPNPTPKYTKPADDPASPDPVDNDPGTNPNDDDSAEAEPPKTFKESGKKFVKTFKKMATNRGVRFLNGVTGFLKKTGGAFNFFGNFLRDRANGVKEVAKESLGMISSFGDSTTRGAKHLLNSGKVIGKQAGKEMYSSLQKGTKLGVNVTKLGGTAFSTPMSIGEDVVGTTNRLAKMPSRVSKMITNGAINPVLNMFGSESGEKNPEEEEEELEDKEEELEDKEEEGEEEKEEPPKAPVKKPSTPLKPAPKQEMPKQPMPKQPMPKKTIPKK</sequence>
<proteinExistence type="evidence at transcript level"/>
<dbReference type="InParanoid" id="C4WYF4"/>
<feature type="compositionally biased region" description="Acidic residues" evidence="1">
    <location>
        <begin position="254"/>
        <end position="280"/>
    </location>
</feature>
<evidence type="ECO:0000313" key="5">
    <source>
        <dbReference type="Proteomes" id="UP000007819"/>
    </source>
</evidence>
<evidence type="ECO:0000256" key="1">
    <source>
        <dbReference type="SAM" id="MobiDB-lite"/>
    </source>
</evidence>
<dbReference type="OrthoDB" id="6626054at2759"/>
<dbReference type="EMBL" id="AK343163">
    <property type="protein sequence ID" value="BAH72924.1"/>
    <property type="molecule type" value="mRNA"/>
</dbReference>
<evidence type="ECO:0000313" key="3">
    <source>
        <dbReference type="EMBL" id="BAH72924.1"/>
    </source>
</evidence>
<feature type="compositionally biased region" description="Low complexity" evidence="1">
    <location>
        <begin position="68"/>
        <end position="78"/>
    </location>
</feature>
<reference evidence="3" key="1">
    <citation type="submission" date="2009-06" db="EMBL/GenBank/DDBJ databases">
        <title>A full-length cDNA resource of the pea aphid, Acyrthosiphon pisum.</title>
        <authorList>
            <person name="Shigenobu S."/>
            <person name="Nakabachi A."/>
            <person name="Richards S."/>
        </authorList>
    </citation>
    <scope>NUCLEOTIDE SEQUENCE</scope>
    <source>
        <strain evidence="3">LSR1</strain>
        <tissue evidence="3">Whole body</tissue>
    </source>
</reference>
<dbReference type="Proteomes" id="UP000007819">
    <property type="component" value="Chromosome A1"/>
</dbReference>
<protein>
    <submittedName>
        <fullName evidence="3">ACYPI000472 protein</fullName>
    </submittedName>
</protein>
<keyword evidence="5" id="KW-1185">Reference proteome</keyword>
<keyword evidence="2" id="KW-0732">Signal</keyword>
<dbReference type="EnsemblMetazoa" id="NM_001161914.2">
    <property type="protein sequence ID" value="NP_001155386.1"/>
    <property type="gene ID" value="LOC100159063"/>
</dbReference>
<feature type="chain" id="PRO_5010960812" evidence="2">
    <location>
        <begin position="27"/>
        <end position="320"/>
    </location>
</feature>
<feature type="region of interest" description="Disordered" evidence="1">
    <location>
        <begin position="43"/>
        <end position="93"/>
    </location>
</feature>
<gene>
    <name evidence="3" type="primary">ACYPI000472</name>
    <name evidence="4" type="synonym">100159063</name>
</gene>
<dbReference type="KEGG" id="api:100159063"/>
<feature type="region of interest" description="Disordered" evidence="1">
    <location>
        <begin position="240"/>
        <end position="320"/>
    </location>
</feature>
<reference evidence="5" key="2">
    <citation type="submission" date="2010-06" db="EMBL/GenBank/DDBJ databases">
        <authorList>
            <person name="Jiang H."/>
            <person name="Abraham K."/>
            <person name="Ali S."/>
            <person name="Alsbrooks S.L."/>
            <person name="Anim B.N."/>
            <person name="Anosike U.S."/>
            <person name="Attaway T."/>
            <person name="Bandaranaike D.P."/>
            <person name="Battles P.K."/>
            <person name="Bell S.N."/>
            <person name="Bell A.V."/>
            <person name="Beltran B."/>
            <person name="Bickham C."/>
            <person name="Bustamante Y."/>
            <person name="Caleb T."/>
            <person name="Canada A."/>
            <person name="Cardenas V."/>
            <person name="Carter K."/>
            <person name="Chacko J."/>
            <person name="Chandrabose M.N."/>
            <person name="Chavez D."/>
            <person name="Chavez A."/>
            <person name="Chen L."/>
            <person name="Chu H.-S."/>
            <person name="Claassen K.J."/>
            <person name="Cockrell R."/>
            <person name="Collins M."/>
            <person name="Cooper J.A."/>
            <person name="Cree A."/>
            <person name="Curry S.M."/>
            <person name="Da Y."/>
            <person name="Dao M.D."/>
            <person name="Das B."/>
            <person name="Davila M.-L."/>
            <person name="Davy-Carroll L."/>
            <person name="Denson S."/>
            <person name="Dinh H."/>
            <person name="Ebong V.E."/>
            <person name="Edwards J.R."/>
            <person name="Egan A."/>
            <person name="El-Daye J."/>
            <person name="Escobedo L."/>
            <person name="Fernandez S."/>
            <person name="Fernando P.R."/>
            <person name="Flagg N."/>
            <person name="Forbes L.D."/>
            <person name="Fowler R.G."/>
            <person name="Fu Q."/>
            <person name="Gabisi R.A."/>
            <person name="Ganer J."/>
            <person name="Garbino Pronczuk A."/>
            <person name="Garcia R.M."/>
            <person name="Garner T."/>
            <person name="Garrett T.E."/>
            <person name="Gonzalez D.A."/>
            <person name="Hamid H."/>
            <person name="Hawkins E.S."/>
            <person name="Hirani K."/>
            <person name="Hogues M.E."/>
            <person name="Hollins B."/>
            <person name="Hsiao C.-H."/>
            <person name="Jabil R."/>
            <person name="James M.L."/>
            <person name="Jhangiani S.N."/>
            <person name="Johnson B."/>
            <person name="Johnson Q."/>
            <person name="Joshi V."/>
            <person name="Kalu J.B."/>
            <person name="Kam C."/>
            <person name="Kashfia A."/>
            <person name="Keebler J."/>
            <person name="Kisamo H."/>
            <person name="Kovar C.L."/>
            <person name="Lago L.A."/>
            <person name="Lai C.-Y."/>
            <person name="Laidlaw J."/>
            <person name="Lara F."/>
            <person name="Le T.-K."/>
            <person name="Lee S.L."/>
            <person name="Legall F.H."/>
            <person name="Lemon S.J."/>
            <person name="Lewis L.R."/>
            <person name="Li B."/>
            <person name="Liu Y."/>
            <person name="Liu Y.-S."/>
            <person name="Lopez J."/>
            <person name="Lozado R.J."/>
            <person name="Lu J."/>
            <person name="Madu R.C."/>
            <person name="Maheshwari M."/>
            <person name="Maheshwari R."/>
            <person name="Malloy K."/>
            <person name="Martinez E."/>
            <person name="Mathew T."/>
            <person name="Mercado I.C."/>
            <person name="Mercado C."/>
            <person name="Meyer B."/>
            <person name="Montgomery K."/>
            <person name="Morgan M.B."/>
            <person name="Munidasa M."/>
            <person name="Nazareth L.V."/>
            <person name="Nelson J."/>
            <person name="Ng B.M."/>
            <person name="Nguyen N.B."/>
            <person name="Nguyen P.Q."/>
            <person name="Nguyen T."/>
            <person name="Obregon M."/>
            <person name="Okwuonu G.O."/>
            <person name="Onwere C.G."/>
            <person name="Orozco G."/>
            <person name="Parra A."/>
            <person name="Patel S."/>
            <person name="Patil S."/>
            <person name="Perez A."/>
            <person name="Perez Y."/>
            <person name="Pham C."/>
            <person name="Primus E.L."/>
            <person name="Pu L.-L."/>
            <person name="Puazo M."/>
            <person name="Qin X."/>
            <person name="Quiroz J.B."/>
            <person name="Reese J."/>
            <person name="Richards S."/>
            <person name="Rives C.M."/>
            <person name="Robberts R."/>
            <person name="Ruiz S.J."/>
            <person name="Ruiz M.J."/>
            <person name="Santibanez J."/>
            <person name="Schneider B.W."/>
            <person name="Sisson I."/>
            <person name="Smith M."/>
            <person name="Sodergren E."/>
            <person name="Song X.-Z."/>
            <person name="Song B.B."/>
            <person name="Summersgill H."/>
            <person name="Thelus R."/>
            <person name="Thornton R.D."/>
            <person name="Trejos Z.Y."/>
            <person name="Usmani K."/>
            <person name="Vattathil S."/>
            <person name="Villasana D."/>
            <person name="Walker D.L."/>
            <person name="Wang S."/>
            <person name="Wang K."/>
            <person name="White C.S."/>
            <person name="Williams A.C."/>
            <person name="Williamson J."/>
            <person name="Wilson K."/>
            <person name="Woghiren I.O."/>
            <person name="Woodworth J.R."/>
            <person name="Worley K.C."/>
            <person name="Wright R.A."/>
            <person name="Wu W."/>
            <person name="Young L."/>
            <person name="Zhang L."/>
            <person name="Zhang J."/>
            <person name="Zhu Y."/>
            <person name="Muzny D.M."/>
            <person name="Weinstock G."/>
            <person name="Gibbs R.A."/>
        </authorList>
    </citation>
    <scope>NUCLEOTIDE SEQUENCE [LARGE SCALE GENOMIC DNA]</scope>
    <source>
        <strain evidence="5">LSR1</strain>
    </source>
</reference>
<evidence type="ECO:0000256" key="2">
    <source>
        <dbReference type="SAM" id="SignalP"/>
    </source>
</evidence>
<accession>C4WYF4</accession>
<dbReference type="AlphaFoldDB" id="C4WYF4"/>
<dbReference type="HOGENOM" id="CLU_869341_0_0_1"/>
<organism evidence="3">
    <name type="scientific">Acyrthosiphon pisum</name>
    <name type="common">Pea aphid</name>
    <dbReference type="NCBI Taxonomy" id="7029"/>
    <lineage>
        <taxon>Eukaryota</taxon>
        <taxon>Metazoa</taxon>
        <taxon>Ecdysozoa</taxon>
        <taxon>Arthropoda</taxon>
        <taxon>Hexapoda</taxon>
        <taxon>Insecta</taxon>
        <taxon>Pterygota</taxon>
        <taxon>Neoptera</taxon>
        <taxon>Paraneoptera</taxon>
        <taxon>Hemiptera</taxon>
        <taxon>Sternorrhyncha</taxon>
        <taxon>Aphidomorpha</taxon>
        <taxon>Aphidoidea</taxon>
        <taxon>Aphididae</taxon>
        <taxon>Macrosiphini</taxon>
        <taxon>Acyrthosiphon</taxon>
    </lineage>
</organism>
<name>C4WYF4_ACYPI</name>
<evidence type="ECO:0000313" key="4">
    <source>
        <dbReference type="EnsemblMetazoa" id="NP_001155386.1"/>
    </source>
</evidence>
<feature type="signal peptide" evidence="2">
    <location>
        <begin position="1"/>
        <end position="26"/>
    </location>
</feature>